<reference evidence="1 2" key="1">
    <citation type="submission" date="2018-09" db="EMBL/GenBank/DDBJ databases">
        <title>Comparative Genomic Analysis of Eight Novel Haloalkaliphilic Bacteriophages from Lake Elmenteita, Kenya.</title>
        <authorList>
            <person name="Akhwale J.K."/>
        </authorList>
    </citation>
    <scope>NUCLEOTIDE SEQUENCE [LARGE SCALE GENOMIC DNA]</scope>
</reference>
<proteinExistence type="predicted"/>
<protein>
    <submittedName>
        <fullName evidence="1">Uncharacterized protein</fullName>
    </submittedName>
</protein>
<organism evidence="1 2">
    <name type="scientific">Bacillus phage vB_BboS-125</name>
    <dbReference type="NCBI Taxonomy" id="2419618"/>
    <lineage>
        <taxon>Viruses</taxon>
        <taxon>Duplodnaviria</taxon>
        <taxon>Heunggongvirae</taxon>
        <taxon>Uroviricota</taxon>
        <taxon>Caudoviricetes</taxon>
        <taxon>Elmenteitavirus</taxon>
        <taxon>Elmenteitavirus ev125</taxon>
    </lineage>
</organism>
<name>A0A3G3BWB5_9CAUD</name>
<accession>A0A3G3BWB5</accession>
<dbReference type="Proteomes" id="UP000275028">
    <property type="component" value="Segment"/>
</dbReference>
<evidence type="ECO:0000313" key="1">
    <source>
        <dbReference type="EMBL" id="AYP68396.1"/>
    </source>
</evidence>
<evidence type="ECO:0000313" key="2">
    <source>
        <dbReference type="Proteomes" id="UP000275028"/>
    </source>
</evidence>
<dbReference type="EMBL" id="MH884509">
    <property type="protein sequence ID" value="AYP68396.1"/>
    <property type="molecule type" value="Genomic_DNA"/>
</dbReference>
<gene>
    <name evidence="1" type="ORF">BboS125_00026</name>
</gene>
<keyword evidence="2" id="KW-1185">Reference proteome</keyword>
<sequence length="122" mass="13969">MEYNNEMELLEEFKNAFEAEYGVRPGISINIHRLKKQKAQAIADDLGEKLGRPTEKSDGWYNVRSSLVDFSLFYDKKPAYSVQYVMAGEPHTEEVPEAELADFQQRLKEQAGELISVLPVKD</sequence>